<dbReference type="Proteomes" id="UP001627408">
    <property type="component" value="Unassembled WGS sequence"/>
</dbReference>
<gene>
    <name evidence="2" type="ORF">ACERZ8_08380</name>
</gene>
<feature type="region of interest" description="Disordered" evidence="1">
    <location>
        <begin position="1"/>
        <end position="43"/>
    </location>
</feature>
<evidence type="ECO:0000313" key="3">
    <source>
        <dbReference type="Proteomes" id="UP001627408"/>
    </source>
</evidence>
<accession>A0ABW8UXJ3</accession>
<evidence type="ECO:0000256" key="1">
    <source>
        <dbReference type="SAM" id="MobiDB-lite"/>
    </source>
</evidence>
<proteinExistence type="predicted"/>
<protein>
    <submittedName>
        <fullName evidence="2">Uncharacterized protein</fullName>
    </submittedName>
</protein>
<organism evidence="2 3">
    <name type="scientific">Tateyamaria armeniaca</name>
    <dbReference type="NCBI Taxonomy" id="2518930"/>
    <lineage>
        <taxon>Bacteria</taxon>
        <taxon>Pseudomonadati</taxon>
        <taxon>Pseudomonadota</taxon>
        <taxon>Alphaproteobacteria</taxon>
        <taxon>Rhodobacterales</taxon>
        <taxon>Roseobacteraceae</taxon>
        <taxon>Tateyamaria</taxon>
    </lineage>
</organism>
<comment type="caution">
    <text evidence="2">The sequence shown here is derived from an EMBL/GenBank/DDBJ whole genome shotgun (WGS) entry which is preliminary data.</text>
</comment>
<name>A0ABW8UXJ3_9RHOB</name>
<evidence type="ECO:0000313" key="2">
    <source>
        <dbReference type="EMBL" id="MFL4469878.1"/>
    </source>
</evidence>
<sequence>MSKLFGVFGQTPARDISKSKPKRFTRFVDTGAGTPSTPDADKKFTRFAPQESAEASPSHLTPRPAVQAALRRETPVAPNLTDHLNSEAQIPLSILRRALPQRFEEMRAQGRSAIPT</sequence>
<keyword evidence="3" id="KW-1185">Reference proteome</keyword>
<dbReference type="RefSeq" id="WP_407591774.1">
    <property type="nucleotide sequence ID" value="NZ_JBHDIY010000002.1"/>
</dbReference>
<reference evidence="2 3" key="1">
    <citation type="submission" date="2024-08" db="EMBL/GenBank/DDBJ databases">
        <title>Tateyamaria sp. nov., isolated from marine algae.</title>
        <authorList>
            <person name="Choi B.J."/>
            <person name="Kim J.M."/>
            <person name="Lee J.K."/>
            <person name="Choi D.G."/>
            <person name="Bayburt H."/>
            <person name="Baek J.H."/>
            <person name="Han D.M."/>
            <person name="Jeon C.O."/>
        </authorList>
    </citation>
    <scope>NUCLEOTIDE SEQUENCE [LARGE SCALE GENOMIC DNA]</scope>
    <source>
        <strain evidence="2 3">KMU-156</strain>
    </source>
</reference>
<dbReference type="EMBL" id="JBHDIY010000002">
    <property type="protein sequence ID" value="MFL4469878.1"/>
    <property type="molecule type" value="Genomic_DNA"/>
</dbReference>